<dbReference type="InterPro" id="IPR044819">
    <property type="entry name" value="OBL-like"/>
</dbReference>
<dbReference type="PANTHER" id="PTHR46086">
    <property type="entry name" value="ALPHA/BETA-HYDROLASES SUPERFAMILY PROTEIN"/>
    <property type="match status" value="1"/>
</dbReference>
<dbReference type="AlphaFoldDB" id="A0AAQ3SBK4"/>
<name>A0AAQ3SBK4_VIGMU</name>
<reference evidence="1 2" key="1">
    <citation type="journal article" date="2023" name="Life. Sci Alliance">
        <title>Evolutionary insights into 3D genome organization and epigenetic landscape of Vigna mungo.</title>
        <authorList>
            <person name="Junaid A."/>
            <person name="Singh B."/>
            <person name="Bhatia S."/>
        </authorList>
    </citation>
    <scope>NUCLEOTIDE SEQUENCE [LARGE SCALE GENOMIC DNA]</scope>
    <source>
        <strain evidence="1">Urdbean</strain>
    </source>
</reference>
<protein>
    <submittedName>
        <fullName evidence="1">Uncharacterized protein</fullName>
    </submittedName>
</protein>
<evidence type="ECO:0000313" key="2">
    <source>
        <dbReference type="Proteomes" id="UP001374535"/>
    </source>
</evidence>
<dbReference type="PANTHER" id="PTHR46086:SF17">
    <property type="entry name" value="ALPHA_BETA-HYDROLASES SUPERFAMILY PROTEIN"/>
    <property type="match status" value="1"/>
</dbReference>
<dbReference type="GO" id="GO:0006629">
    <property type="term" value="P:lipid metabolic process"/>
    <property type="evidence" value="ECO:0007669"/>
    <property type="project" value="InterPro"/>
</dbReference>
<keyword evidence="2" id="KW-1185">Reference proteome</keyword>
<dbReference type="GO" id="GO:0004806">
    <property type="term" value="F:triacylglycerol lipase activity"/>
    <property type="evidence" value="ECO:0007669"/>
    <property type="project" value="InterPro"/>
</dbReference>
<dbReference type="Proteomes" id="UP001374535">
    <property type="component" value="Chromosome 1"/>
</dbReference>
<proteinExistence type="predicted"/>
<accession>A0AAQ3SBK4</accession>
<sequence>MFVHCVEFIVEPRLYPKWRIFSSLLAQKLLHSMANILKCIGDIIESLLNPQASFHNNLFILIFNCIRGKEVVNKESKNYVSIIGHLDKRVELLDNSVKIEDPDRYNAVLSVMASKVSYENKAFVHDIVVDHWKKVEEEPNKNYFSWKAMIPMKVNALWELVRSFTIVYKYGDEYEEGWLLRFIRLLGLLLPAGIPAHGTQDYVNIARLGIPSHLD</sequence>
<gene>
    <name evidence="1" type="ORF">V8G54_002127</name>
</gene>
<dbReference type="EMBL" id="CP144700">
    <property type="protein sequence ID" value="WVZ23583.1"/>
    <property type="molecule type" value="Genomic_DNA"/>
</dbReference>
<evidence type="ECO:0000313" key="1">
    <source>
        <dbReference type="EMBL" id="WVZ23583.1"/>
    </source>
</evidence>
<organism evidence="1 2">
    <name type="scientific">Vigna mungo</name>
    <name type="common">Black gram</name>
    <name type="synonym">Phaseolus mungo</name>
    <dbReference type="NCBI Taxonomy" id="3915"/>
    <lineage>
        <taxon>Eukaryota</taxon>
        <taxon>Viridiplantae</taxon>
        <taxon>Streptophyta</taxon>
        <taxon>Embryophyta</taxon>
        <taxon>Tracheophyta</taxon>
        <taxon>Spermatophyta</taxon>
        <taxon>Magnoliopsida</taxon>
        <taxon>eudicotyledons</taxon>
        <taxon>Gunneridae</taxon>
        <taxon>Pentapetalae</taxon>
        <taxon>rosids</taxon>
        <taxon>fabids</taxon>
        <taxon>Fabales</taxon>
        <taxon>Fabaceae</taxon>
        <taxon>Papilionoideae</taxon>
        <taxon>50 kb inversion clade</taxon>
        <taxon>NPAAA clade</taxon>
        <taxon>indigoferoid/millettioid clade</taxon>
        <taxon>Phaseoleae</taxon>
        <taxon>Vigna</taxon>
    </lineage>
</organism>